<reference evidence="2 3" key="1">
    <citation type="submission" date="2024-09" db="EMBL/GenBank/DDBJ databases">
        <authorList>
            <person name="Sun Q."/>
            <person name="Mori K."/>
        </authorList>
    </citation>
    <scope>NUCLEOTIDE SEQUENCE [LARGE SCALE GENOMIC DNA]</scope>
    <source>
        <strain evidence="2 3">CCM 7759</strain>
    </source>
</reference>
<dbReference type="PANTHER" id="PTHR36848:SF2">
    <property type="entry name" value="SECRETED PROTEIN"/>
    <property type="match status" value="1"/>
</dbReference>
<accession>A0ABV6DFW7</accession>
<evidence type="ECO:0000313" key="3">
    <source>
        <dbReference type="Proteomes" id="UP001589776"/>
    </source>
</evidence>
<sequence>MTVTSGERASGWTNPPASLRVQPFWFWNGEMAETEIEHQLKEMADKGVGGFFLCARQGLTIPYLSAAWFERVRFTVDRAAELGLEVWLYDEYPYPSGIAGGEVLLEHPDAVHRTLELVQEPWAGPGVYERELPWSRELSAVAVRQAADGSLDWSEKLDLSPLVGNHQPEHVFQEVGLTSYNQKRYFTYNPGKRLQWRAPEGNWTIMLVLERAIEDFKYYGTFVDPLHDEAMDTFLRVTHERYAQELGERLGTTVKGMFTDEIGLLGGVPWSPQLLSAVEREYGISLREKLPELLFGGSPETPRLRYMYFQTIHRLLQERFHKKVHDWCERYGMQYIAEVPSVRMTTQRYSHIPGGDTGHEKLGRSLEWILNKYTGGFRYNPKMTSSLARQLDRPRALIECFHSVGWSMTLQDAKWMLDRLAALGITMFNFHAFYYTVNGLTKYDAPPSQFLQNPYWEHFRQLGDYAGRLAHWLGQGKADIAVAVLDPTTSIWTHLGNPFHEFHYGGKNEEERGRLKQLRDDWVELCKSLLLNGIDYDHLDPELLAEADVSGGTIRLGQAEYRVLLLPSMTNLEPAAWKAIRQFAAGGGMVVATGQLPIEELDEGEPICAEIREAFRSDSAGCCLWEQAELLPKLKELQRNVSDAPLVQLDDSALGSVLLQQRTLDDGGKLVFLSNQEGRAVRFHCILPESLQGWQLDRIDLTEGVEERIEGQGEPEKVGMTLGPYESQLLVLRTKAAAATGREAAPVSASVSETAAASAAPAPSSAPISSHSPVRPPAQPSYRTLPPLSEWTIAASPHNGLRLAQWELTLDGSGLQPLQVEPMPLSNVLAKLQEPAALPLRYKQIFGTPVQVQIGYPLRCHYRAQFRVEELPEACFLFMEQGALSGAYTVKVNGRQLQTERWEHVRRYDPHNRQIDIRSLIWAGDNTIDIELLAEQPWDGLIQPLHVTGDFGVYSDPEHERFAIGRKPQAAVRTPWGFEGYPFYAGVLSLTTTMALASGAETPSGATIWRLPPELTPFYDIAELLVDGESLGVCSWTPYEWKLPPESAQSHQHSLELRLTNTLIGMLEGQYFDYEAHATKRIAP</sequence>
<evidence type="ECO:0008006" key="4">
    <source>
        <dbReference type="Google" id="ProtNLM"/>
    </source>
</evidence>
<feature type="region of interest" description="Disordered" evidence="1">
    <location>
        <begin position="761"/>
        <end position="780"/>
    </location>
</feature>
<evidence type="ECO:0000313" key="2">
    <source>
        <dbReference type="EMBL" id="MFC0211543.1"/>
    </source>
</evidence>
<evidence type="ECO:0000256" key="1">
    <source>
        <dbReference type="SAM" id="MobiDB-lite"/>
    </source>
</evidence>
<keyword evidence="3" id="KW-1185">Reference proteome</keyword>
<dbReference type="Gene3D" id="3.40.50.880">
    <property type="match status" value="1"/>
</dbReference>
<dbReference type="InterPro" id="IPR029062">
    <property type="entry name" value="Class_I_gatase-like"/>
</dbReference>
<dbReference type="RefSeq" id="WP_377468529.1">
    <property type="nucleotide sequence ID" value="NZ_JBHLWN010000020.1"/>
</dbReference>
<name>A0ABV6DFW7_9BACL</name>
<dbReference type="InterPro" id="IPR053161">
    <property type="entry name" value="Ulvan_degrading_GH"/>
</dbReference>
<organism evidence="2 3">
    <name type="scientific">Paenibacillus chartarius</name>
    <dbReference type="NCBI Taxonomy" id="747481"/>
    <lineage>
        <taxon>Bacteria</taxon>
        <taxon>Bacillati</taxon>
        <taxon>Bacillota</taxon>
        <taxon>Bacilli</taxon>
        <taxon>Bacillales</taxon>
        <taxon>Paenibacillaceae</taxon>
        <taxon>Paenibacillus</taxon>
    </lineage>
</organism>
<dbReference type="Proteomes" id="UP001589776">
    <property type="component" value="Unassembled WGS sequence"/>
</dbReference>
<dbReference type="EMBL" id="JBHLWN010000020">
    <property type="protein sequence ID" value="MFC0211543.1"/>
    <property type="molecule type" value="Genomic_DNA"/>
</dbReference>
<protein>
    <recommendedName>
        <fullName evidence="4">Glycoside hydrolase</fullName>
    </recommendedName>
</protein>
<gene>
    <name evidence="2" type="ORF">ACFFK0_03600</name>
</gene>
<feature type="compositionally biased region" description="Low complexity" evidence="1">
    <location>
        <begin position="761"/>
        <end position="773"/>
    </location>
</feature>
<proteinExistence type="predicted"/>
<dbReference type="PANTHER" id="PTHR36848">
    <property type="entry name" value="DNA-BINDING PROTEIN (PUTATIVE SECRETED PROTEIN)-RELATED"/>
    <property type="match status" value="1"/>
</dbReference>
<comment type="caution">
    <text evidence="2">The sequence shown here is derived from an EMBL/GenBank/DDBJ whole genome shotgun (WGS) entry which is preliminary data.</text>
</comment>
<dbReference type="CDD" id="cd03143">
    <property type="entry name" value="A4_beta-galactosidase_middle_domain"/>
    <property type="match status" value="1"/>
</dbReference>